<comment type="caution">
    <text evidence="1">The sequence shown here is derived from an EMBL/GenBank/DDBJ whole genome shotgun (WGS) entry which is preliminary data.</text>
</comment>
<evidence type="ECO:0000313" key="1">
    <source>
        <dbReference type="EMBL" id="GAN61344.1"/>
    </source>
</evidence>
<reference evidence="1 2" key="1">
    <citation type="submission" date="2012-11" db="EMBL/GenBank/DDBJ databases">
        <title>Whole genome sequence of Acetobacter cibinongensis 4H-1.</title>
        <authorList>
            <person name="Azuma Y."/>
            <person name="Higashiura N."/>
            <person name="Hirakawa H."/>
            <person name="Matsushita K."/>
        </authorList>
    </citation>
    <scope>NUCLEOTIDE SEQUENCE [LARGE SCALE GENOMIC DNA]</scope>
    <source>
        <strain evidence="1 2">4H-1</strain>
    </source>
</reference>
<dbReference type="AlphaFoldDB" id="A0A0D6N5W6"/>
<accession>A0A0D6N5W6</accession>
<gene>
    <name evidence="1" type="ORF">Abci_018_214</name>
</gene>
<proteinExistence type="predicted"/>
<name>A0A0D6N5W6_9PROT</name>
<dbReference type="Proteomes" id="UP000032671">
    <property type="component" value="Unassembled WGS sequence"/>
</dbReference>
<protein>
    <submittedName>
        <fullName evidence="1">Uncharacterized protein</fullName>
    </submittedName>
</protein>
<evidence type="ECO:0000313" key="2">
    <source>
        <dbReference type="Proteomes" id="UP000032671"/>
    </source>
</evidence>
<sequence>MYSYLIANGMARGRMMAGRADAAQVMSMAQADQVAVVAILTAAREQSRQATQAANAALISYIHEIEK</sequence>
<dbReference type="EMBL" id="BAMV01000018">
    <property type="protein sequence ID" value="GAN61344.1"/>
    <property type="molecule type" value="Genomic_DNA"/>
</dbReference>
<organism evidence="1 2">
    <name type="scientific">Acetobacter cibinongensis</name>
    <dbReference type="NCBI Taxonomy" id="146475"/>
    <lineage>
        <taxon>Bacteria</taxon>
        <taxon>Pseudomonadati</taxon>
        <taxon>Pseudomonadota</taxon>
        <taxon>Alphaproteobacteria</taxon>
        <taxon>Acetobacterales</taxon>
        <taxon>Acetobacteraceae</taxon>
        <taxon>Acetobacter</taxon>
    </lineage>
</organism>